<evidence type="ECO:0000256" key="6">
    <source>
        <dbReference type="ARBA" id="ARBA00023002"/>
    </source>
</evidence>
<dbReference type="Gene3D" id="3.40.50.1820">
    <property type="entry name" value="alpha/beta hydrolase"/>
    <property type="match status" value="1"/>
</dbReference>
<feature type="domain" description="Thioredoxin" evidence="9">
    <location>
        <begin position="762"/>
        <end position="925"/>
    </location>
</feature>
<sequence length="926" mass="102684">MCQNVELGGNGFPKEKKPVPPTPWAPSPFRAFQFGPAAIPLSPGIEAIPPSEDCLQLNIFRPASCLCAQPPSGALLLPVMVYIHGGGFAYGSTRQYGYEGWTENFAPKGIMVVTVQYRLGPFGFLTFGRGSALPGNLGLWDICAALRFVHNEIRAFGGDADRVTVVGLSAGGAAAALMALSPHTRDWICGSVEMSGTALAEWSASARTEEASREFARRALIVPGGGGREEAEKDDVNCRLWEGGQQQQQQADQQLKRRLKALTADQIVAIANAMGTTRADPNLLVWGPRIDGDFLPRDIPALLQEVRAKPVLMGVTAEEAVYFTIQAKDPLINPFGIARERLDNFGTNEFRNFVYSVVLGGEFRRHFEKEKIEKMEHILCRAETAISAFYLSGIGHDENEVVPVEQNGKQKKLECNQSALEQYTKLVSDLMFNVPLFRIAQLRRRCGVPTFLYFNEYFNNSQFEPWTPFRGATHGNEYPYLNGLFPVGEFEFNEADRQHRALLVQMLSTFICNGRPSLTIGGDPCRLWPSNIDKSEDEEKALKFVRIGSELNGRGIAEIAVVAAVEQSGAFWAEFSREFGFDLIRGIAYARDDETIESDTGLAPPALWDIAADKMAMSHEQPLQVARCTKIIKEEGKDTRYMINVKQFAKFVVDLHENVATSKPKFCEDDVEGVSLCVMLSHLQRAKGEIICSVKLSEANVNEGEGKLVAIRERQSLGHVLITRLELDKSDQSEPNSAHRSACSPVSNKLMGAAMSSSSTTSDSQKSIYDFSAKDIDGLDTSFEKYRGKVLVVVNVASQCGFTDSNYTQLKQLLDKYKEKGLEIAAFPCNQFNNQEPGCGIDIKEFVNKKYNFVPDLYDKIDVNGDNEHPIYKYLKSARGGLLGFDGIKWNFTKFLIDKDGKVVERFSPTKEPKNFEADVEKLLAT</sequence>
<reference evidence="11" key="2">
    <citation type="submission" date="2016-06" db="UniProtKB">
        <authorList>
            <consortium name="WormBaseParasite"/>
        </authorList>
    </citation>
    <scope>IDENTIFICATION</scope>
</reference>
<evidence type="ECO:0000256" key="3">
    <source>
        <dbReference type="ARBA" id="ARBA00022487"/>
    </source>
</evidence>
<evidence type="ECO:0000259" key="9">
    <source>
        <dbReference type="PROSITE" id="PS51352"/>
    </source>
</evidence>
<comment type="similarity">
    <text evidence="1">Belongs to the type-B carboxylesterase/lipase family.</text>
</comment>
<dbReference type="WBParaSite" id="GPLIN_000443700">
    <property type="protein sequence ID" value="GPLIN_000443700"/>
    <property type="gene ID" value="GPLIN_000443700"/>
</dbReference>
<protein>
    <recommendedName>
        <fullName evidence="7">Glutathione peroxidase</fullName>
    </recommendedName>
</protein>
<dbReference type="InterPro" id="IPR019826">
    <property type="entry name" value="Carboxylesterase_B_AS"/>
</dbReference>
<dbReference type="GO" id="GO:0052689">
    <property type="term" value="F:carboxylic ester hydrolase activity"/>
    <property type="evidence" value="ECO:0007669"/>
    <property type="project" value="UniProtKB-KW"/>
</dbReference>
<dbReference type="Pfam" id="PF21236">
    <property type="entry name" value="OB_PRS7"/>
    <property type="match status" value="1"/>
</dbReference>
<dbReference type="FunFam" id="3.40.30.10:FF:000025">
    <property type="entry name" value="Glutathione peroxidase"/>
    <property type="match status" value="1"/>
</dbReference>
<keyword evidence="10" id="KW-1185">Reference proteome</keyword>
<dbReference type="PANTHER" id="PTHR44590">
    <property type="entry name" value="CARBOXYLIC ESTER HYDROLASE-RELATED"/>
    <property type="match status" value="1"/>
</dbReference>
<dbReference type="InterPro" id="IPR036249">
    <property type="entry name" value="Thioredoxin-like_sf"/>
</dbReference>
<dbReference type="GO" id="GO:0004601">
    <property type="term" value="F:peroxidase activity"/>
    <property type="evidence" value="ECO:0007669"/>
    <property type="project" value="UniProtKB-KW"/>
</dbReference>
<dbReference type="PROSITE" id="PS51355">
    <property type="entry name" value="GLUTATHIONE_PEROXID_3"/>
    <property type="match status" value="1"/>
</dbReference>
<evidence type="ECO:0000256" key="2">
    <source>
        <dbReference type="ARBA" id="ARBA00006926"/>
    </source>
</evidence>
<keyword evidence="3" id="KW-0719">Serine esterase</keyword>
<keyword evidence="6 7" id="KW-0560">Oxidoreductase</keyword>
<dbReference type="PRINTS" id="PR01011">
    <property type="entry name" value="GLUTPROXDASE"/>
</dbReference>
<dbReference type="Pfam" id="PF00135">
    <property type="entry name" value="COesterase"/>
    <property type="match status" value="1"/>
</dbReference>
<dbReference type="Proteomes" id="UP000050741">
    <property type="component" value="Unassembled WGS sequence"/>
</dbReference>
<dbReference type="PROSITE" id="PS00122">
    <property type="entry name" value="CARBOXYLESTERASE_B_1"/>
    <property type="match status" value="1"/>
</dbReference>
<dbReference type="Gene3D" id="2.40.50.140">
    <property type="entry name" value="Nucleic acid-binding proteins"/>
    <property type="match status" value="1"/>
</dbReference>
<dbReference type="SUPFAM" id="SSF52833">
    <property type="entry name" value="Thioredoxin-like"/>
    <property type="match status" value="1"/>
</dbReference>
<evidence type="ECO:0000256" key="7">
    <source>
        <dbReference type="RuleBase" id="RU000499"/>
    </source>
</evidence>
<feature type="region of interest" description="Disordered" evidence="8">
    <location>
        <begin position="1"/>
        <end position="20"/>
    </location>
</feature>
<comment type="similarity">
    <text evidence="2 7">Belongs to the glutathione peroxidase family.</text>
</comment>
<evidence type="ECO:0000256" key="4">
    <source>
        <dbReference type="ARBA" id="ARBA00022559"/>
    </source>
</evidence>
<evidence type="ECO:0000313" key="11">
    <source>
        <dbReference type="WBParaSite" id="GPLIN_000443700"/>
    </source>
</evidence>
<reference evidence="10" key="1">
    <citation type="submission" date="2014-05" db="EMBL/GenBank/DDBJ databases">
        <title>The genome and life-stage specific transcriptomes of Globodera pallida elucidate key aspects of plant parasitism by a cyst nematode.</title>
        <authorList>
            <person name="Cotton J.A."/>
            <person name="Lilley C.J."/>
            <person name="Jones L.M."/>
            <person name="Kikuchi T."/>
            <person name="Reid A.J."/>
            <person name="Thorpe P."/>
            <person name="Tsai I.J."/>
            <person name="Beasley H."/>
            <person name="Blok V."/>
            <person name="Cock P.J.A."/>
            <person name="Van den Akker S.E."/>
            <person name="Holroyd N."/>
            <person name="Hunt M."/>
            <person name="Mantelin S."/>
            <person name="Naghra H."/>
            <person name="Pain A."/>
            <person name="Palomares-Rius J.E."/>
            <person name="Zarowiecki M."/>
            <person name="Berriman M."/>
            <person name="Jones J.T."/>
            <person name="Urwin P.E."/>
        </authorList>
    </citation>
    <scope>NUCLEOTIDE SEQUENCE [LARGE SCALE GENOMIC DNA]</scope>
    <source>
        <strain evidence="10">Lindley</strain>
    </source>
</reference>
<dbReference type="InterPro" id="IPR029058">
    <property type="entry name" value="AB_hydrolase_fold"/>
</dbReference>
<evidence type="ECO:0000256" key="8">
    <source>
        <dbReference type="SAM" id="MobiDB-lite"/>
    </source>
</evidence>
<dbReference type="SUPFAM" id="SSF53474">
    <property type="entry name" value="alpha/beta-Hydrolases"/>
    <property type="match status" value="1"/>
</dbReference>
<dbReference type="Pfam" id="PF00255">
    <property type="entry name" value="GSHPx"/>
    <property type="match status" value="1"/>
</dbReference>
<dbReference type="GO" id="GO:0006979">
    <property type="term" value="P:response to oxidative stress"/>
    <property type="evidence" value="ECO:0007669"/>
    <property type="project" value="InterPro"/>
</dbReference>
<dbReference type="PROSITE" id="PS51352">
    <property type="entry name" value="THIOREDOXIN_2"/>
    <property type="match status" value="1"/>
</dbReference>
<evidence type="ECO:0000256" key="1">
    <source>
        <dbReference type="ARBA" id="ARBA00005964"/>
    </source>
</evidence>
<name>A0A183BV01_GLOPA</name>
<evidence type="ECO:0000313" key="10">
    <source>
        <dbReference type="Proteomes" id="UP000050741"/>
    </source>
</evidence>
<dbReference type="InterPro" id="IPR048723">
    <property type="entry name" value="OB_PRS7"/>
</dbReference>
<dbReference type="InterPro" id="IPR029759">
    <property type="entry name" value="GPX_AS"/>
</dbReference>
<dbReference type="CDD" id="cd00340">
    <property type="entry name" value="GSH_Peroxidase"/>
    <property type="match status" value="1"/>
</dbReference>
<dbReference type="InterPro" id="IPR013766">
    <property type="entry name" value="Thioredoxin_domain"/>
</dbReference>
<dbReference type="Gene3D" id="3.40.30.10">
    <property type="entry name" value="Glutaredoxin"/>
    <property type="match status" value="1"/>
</dbReference>
<keyword evidence="4 7" id="KW-0575">Peroxidase</keyword>
<accession>A0A183BV01</accession>
<dbReference type="InterPro" id="IPR012340">
    <property type="entry name" value="NA-bd_OB-fold"/>
</dbReference>
<dbReference type="AlphaFoldDB" id="A0A183BV01"/>
<dbReference type="InterPro" id="IPR002018">
    <property type="entry name" value="CarbesteraseB"/>
</dbReference>
<dbReference type="PROSITE" id="PS00460">
    <property type="entry name" value="GLUTATHIONE_PEROXID_1"/>
    <property type="match status" value="1"/>
</dbReference>
<proteinExistence type="inferred from homology"/>
<dbReference type="PANTHER" id="PTHR44590:SF3">
    <property type="entry name" value="CARBOXYLESTERASE TYPE B DOMAIN-CONTAINING PROTEIN"/>
    <property type="match status" value="1"/>
</dbReference>
<dbReference type="InterPro" id="IPR000889">
    <property type="entry name" value="Glutathione_peroxidase"/>
</dbReference>
<evidence type="ECO:0000256" key="5">
    <source>
        <dbReference type="ARBA" id="ARBA00022801"/>
    </source>
</evidence>
<keyword evidence="5" id="KW-0378">Hydrolase</keyword>
<organism evidence="10 11">
    <name type="scientific">Globodera pallida</name>
    <name type="common">Potato cyst nematode worm</name>
    <name type="synonym">Heterodera pallida</name>
    <dbReference type="NCBI Taxonomy" id="36090"/>
    <lineage>
        <taxon>Eukaryota</taxon>
        <taxon>Metazoa</taxon>
        <taxon>Ecdysozoa</taxon>
        <taxon>Nematoda</taxon>
        <taxon>Chromadorea</taxon>
        <taxon>Rhabditida</taxon>
        <taxon>Tylenchina</taxon>
        <taxon>Tylenchomorpha</taxon>
        <taxon>Tylenchoidea</taxon>
        <taxon>Heteroderidae</taxon>
        <taxon>Heteroderinae</taxon>
        <taxon>Globodera</taxon>
    </lineage>
</organism>